<dbReference type="EMBL" id="CP007501">
    <property type="protein sequence ID" value="AKD25029.1"/>
    <property type="molecule type" value="Genomic_DNA"/>
</dbReference>
<dbReference type="AlphaFoldDB" id="A0A0E3V081"/>
<reference evidence="1 2" key="1">
    <citation type="submission" date="2014-03" db="EMBL/GenBank/DDBJ databases">
        <title>Genome of Polynucleobacter strain MWH-MoK4.</title>
        <authorList>
            <person name="Hahn M.W."/>
        </authorList>
    </citation>
    <scope>NUCLEOTIDE SEQUENCE [LARGE SCALE GENOMIC DNA]</scope>
    <source>
        <strain evidence="1 2">MWH-MoK4</strain>
    </source>
</reference>
<dbReference type="HOGENOM" id="CLU_1851241_0_0_4"/>
<sequence>MLICAAPSLAADTLVFTCERSENNYTETYQLKVMTASKNQKAKVFVDYRDLDRVSELGQQAVMSVLIDEYTVLISMEAQFPPENFDGIQYGAGSVSTIIAINRPTGQLRKLQTVKGGILSATLGEGTKIYQEQCTAFTKP</sequence>
<organism evidence="1 2">
    <name type="scientific">Polynucleobacter duraquae</name>
    <dbReference type="NCBI Taxonomy" id="1835254"/>
    <lineage>
        <taxon>Bacteria</taxon>
        <taxon>Pseudomonadati</taxon>
        <taxon>Pseudomonadota</taxon>
        <taxon>Betaproteobacteria</taxon>
        <taxon>Burkholderiales</taxon>
        <taxon>Burkholderiaceae</taxon>
        <taxon>Polynucleobacter</taxon>
    </lineage>
</organism>
<proteinExistence type="predicted"/>
<gene>
    <name evidence="1" type="ORF">CL55_00006960</name>
</gene>
<name>A0A0E3V081_9BURK</name>
<evidence type="ECO:0000313" key="2">
    <source>
        <dbReference type="Proteomes" id="UP000061135"/>
    </source>
</evidence>
<dbReference type="PATRIC" id="fig|576611.7.peg.704"/>
<keyword evidence="2" id="KW-1185">Reference proteome</keyword>
<evidence type="ECO:0000313" key="1">
    <source>
        <dbReference type="EMBL" id="AKD25029.1"/>
    </source>
</evidence>
<dbReference type="KEGG" id="pdq:CL55_00006960"/>
<accession>A0A0E3V081</accession>
<dbReference type="Proteomes" id="UP000061135">
    <property type="component" value="Chromosome"/>
</dbReference>
<protein>
    <submittedName>
        <fullName evidence="1">Uncharacterized protein</fullName>
    </submittedName>
</protein>